<comment type="cofactor">
    <cofactor evidence="1">
        <name>Fe(2+)</name>
        <dbReference type="ChEBI" id="CHEBI:29033"/>
    </cofactor>
</comment>
<dbReference type="EC" id="1.13.11.20" evidence="3"/>
<keyword evidence="5" id="KW-0560">Oxidoreductase</keyword>
<feature type="region of interest" description="Disordered" evidence="8">
    <location>
        <begin position="55"/>
        <end position="81"/>
    </location>
</feature>
<proteinExistence type="inferred from homology"/>
<dbReference type="Gramene" id="OQU89642">
    <property type="protein sequence ID" value="OQU89642"/>
    <property type="gene ID" value="SORBI_3002G234100"/>
</dbReference>
<organism evidence="9 10">
    <name type="scientific">Sorghum bicolor</name>
    <name type="common">Sorghum</name>
    <name type="synonym">Sorghum vulgare</name>
    <dbReference type="NCBI Taxonomy" id="4558"/>
    <lineage>
        <taxon>Eukaryota</taxon>
        <taxon>Viridiplantae</taxon>
        <taxon>Streptophyta</taxon>
        <taxon>Embryophyta</taxon>
        <taxon>Tracheophyta</taxon>
        <taxon>Spermatophyta</taxon>
        <taxon>Magnoliopsida</taxon>
        <taxon>Liliopsida</taxon>
        <taxon>Poales</taxon>
        <taxon>Poaceae</taxon>
        <taxon>PACMAD clade</taxon>
        <taxon>Panicoideae</taxon>
        <taxon>Andropogonodae</taxon>
        <taxon>Andropogoneae</taxon>
        <taxon>Sorghinae</taxon>
        <taxon>Sorghum</taxon>
    </lineage>
</organism>
<accession>A0A1W0W5J9</accession>
<evidence type="ECO:0000256" key="6">
    <source>
        <dbReference type="ARBA" id="ARBA00023004"/>
    </source>
</evidence>
<dbReference type="GO" id="GO:0046872">
    <property type="term" value="F:metal ion binding"/>
    <property type="evidence" value="ECO:0007669"/>
    <property type="project" value="UniProtKB-KW"/>
</dbReference>
<comment type="similarity">
    <text evidence="2">Belongs to the cysteine dioxygenase family.</text>
</comment>
<evidence type="ECO:0000256" key="2">
    <source>
        <dbReference type="ARBA" id="ARBA00006622"/>
    </source>
</evidence>
<dbReference type="AlphaFoldDB" id="A0A1W0W5J9"/>
<dbReference type="Gene3D" id="2.60.120.10">
    <property type="entry name" value="Jelly Rolls"/>
    <property type="match status" value="1"/>
</dbReference>
<sequence>MDGDRSEVQRLYDAVFSLSPRRGGGGGGGGLPTLTHIRWLQDILDGMKAADVGIDAGAGDGERSSSSSAFSSSDDERSPRGRRFIPAPALFTRITYVHIHECDDFSIGVFCFPAGATLPLHDHPQMVVLSKLLYGSMRVSSYDWVTAPCSGGPTKGKGVKRVLPLTAHETTAQLVVFCVSDVLYLFYEKKVRDGIPLLNPKVYPVLG</sequence>
<keyword evidence="4" id="KW-0479">Metal-binding</keyword>
<gene>
    <name evidence="9" type="ORF">SORBI_3002G234100</name>
</gene>
<evidence type="ECO:0000313" key="9">
    <source>
        <dbReference type="EMBL" id="OQU89642.1"/>
    </source>
</evidence>
<evidence type="ECO:0000313" key="10">
    <source>
        <dbReference type="Proteomes" id="UP000000768"/>
    </source>
</evidence>
<dbReference type="PANTHER" id="PTHR22966">
    <property type="entry name" value="2-AMINOETHANETHIOL DIOXYGENASE"/>
    <property type="match status" value="1"/>
</dbReference>
<evidence type="ECO:0000256" key="5">
    <source>
        <dbReference type="ARBA" id="ARBA00023002"/>
    </source>
</evidence>
<dbReference type="InterPro" id="IPR012864">
    <property type="entry name" value="PCO/ADO"/>
</dbReference>
<comment type="catalytic activity">
    <reaction evidence="7">
        <text>L-cysteine + O2 = 3-sulfino-L-alanine + H(+)</text>
        <dbReference type="Rhea" id="RHEA:20441"/>
        <dbReference type="ChEBI" id="CHEBI:15378"/>
        <dbReference type="ChEBI" id="CHEBI:15379"/>
        <dbReference type="ChEBI" id="CHEBI:35235"/>
        <dbReference type="ChEBI" id="CHEBI:61085"/>
        <dbReference type="EC" id="1.13.11.20"/>
    </reaction>
    <physiologicalReaction direction="left-to-right" evidence="7">
        <dbReference type="Rhea" id="RHEA:20442"/>
    </physiologicalReaction>
</comment>
<dbReference type="EMBL" id="CM000761">
    <property type="protein sequence ID" value="OQU89642.1"/>
    <property type="molecule type" value="Genomic_DNA"/>
</dbReference>
<dbReference type="InterPro" id="IPR014710">
    <property type="entry name" value="RmlC-like_jellyroll"/>
</dbReference>
<protein>
    <recommendedName>
        <fullName evidence="3">cysteine dioxygenase</fullName>
        <ecNumber evidence="3">1.13.11.20</ecNumber>
    </recommendedName>
</protein>
<dbReference type="Proteomes" id="UP000000768">
    <property type="component" value="Chromosome 2"/>
</dbReference>
<dbReference type="Pfam" id="PF07847">
    <property type="entry name" value="PCO_ADO"/>
    <property type="match status" value="1"/>
</dbReference>
<evidence type="ECO:0000256" key="8">
    <source>
        <dbReference type="SAM" id="MobiDB-lite"/>
    </source>
</evidence>
<dbReference type="GO" id="GO:0017172">
    <property type="term" value="F:cysteine dioxygenase activity"/>
    <property type="evidence" value="ECO:0007669"/>
    <property type="project" value="UniProtKB-EC"/>
</dbReference>
<dbReference type="ExpressionAtlas" id="A0A1W0W5J9">
    <property type="expression patterns" value="baseline"/>
</dbReference>
<dbReference type="GO" id="GO:0070483">
    <property type="term" value="P:detection of hypoxia"/>
    <property type="evidence" value="ECO:0007669"/>
    <property type="project" value="UniProtKB-ARBA"/>
</dbReference>
<keyword evidence="6" id="KW-0408">Iron</keyword>
<evidence type="ECO:0000256" key="3">
    <source>
        <dbReference type="ARBA" id="ARBA00013133"/>
    </source>
</evidence>
<dbReference type="PANTHER" id="PTHR22966:SF52">
    <property type="entry name" value="CYSTEINE DIOXYGENASE"/>
    <property type="match status" value="1"/>
</dbReference>
<keyword evidence="10" id="KW-1185">Reference proteome</keyword>
<name>A0A1W0W5J9_SORBI</name>
<evidence type="ECO:0000256" key="4">
    <source>
        <dbReference type="ARBA" id="ARBA00022723"/>
    </source>
</evidence>
<evidence type="ECO:0000256" key="1">
    <source>
        <dbReference type="ARBA" id="ARBA00001954"/>
    </source>
</evidence>
<dbReference type="InterPro" id="IPR011051">
    <property type="entry name" value="RmlC_Cupin_sf"/>
</dbReference>
<dbReference type="SUPFAM" id="SSF51182">
    <property type="entry name" value="RmlC-like cupins"/>
    <property type="match status" value="1"/>
</dbReference>
<reference evidence="9 10" key="1">
    <citation type="journal article" date="2009" name="Nature">
        <title>The Sorghum bicolor genome and the diversification of grasses.</title>
        <authorList>
            <person name="Paterson A.H."/>
            <person name="Bowers J.E."/>
            <person name="Bruggmann R."/>
            <person name="Dubchak I."/>
            <person name="Grimwood J."/>
            <person name="Gundlach H."/>
            <person name="Haberer G."/>
            <person name="Hellsten U."/>
            <person name="Mitros T."/>
            <person name="Poliakov A."/>
            <person name="Schmutz J."/>
            <person name="Spannagl M."/>
            <person name="Tang H."/>
            <person name="Wang X."/>
            <person name="Wicker T."/>
            <person name="Bharti A.K."/>
            <person name="Chapman J."/>
            <person name="Feltus F.A."/>
            <person name="Gowik U."/>
            <person name="Grigoriev I.V."/>
            <person name="Lyons E."/>
            <person name="Maher C.A."/>
            <person name="Martis M."/>
            <person name="Narechania A."/>
            <person name="Otillar R.P."/>
            <person name="Penning B.W."/>
            <person name="Salamov A.A."/>
            <person name="Wang Y."/>
            <person name="Zhang L."/>
            <person name="Carpita N.C."/>
            <person name="Freeling M."/>
            <person name="Gingle A.R."/>
            <person name="Hash C.T."/>
            <person name="Keller B."/>
            <person name="Klein P."/>
            <person name="Kresovich S."/>
            <person name="McCann M.C."/>
            <person name="Ming R."/>
            <person name="Peterson D.G."/>
            <person name="Mehboob-ur-Rahman"/>
            <person name="Ware D."/>
            <person name="Westhoff P."/>
            <person name="Mayer K.F."/>
            <person name="Messing J."/>
            <person name="Rokhsar D.S."/>
        </authorList>
    </citation>
    <scope>NUCLEOTIDE SEQUENCE [LARGE SCALE GENOMIC DNA]</scope>
    <source>
        <strain evidence="10">cv. BTx623</strain>
    </source>
</reference>
<evidence type="ECO:0000256" key="7">
    <source>
        <dbReference type="ARBA" id="ARBA00024284"/>
    </source>
</evidence>
<reference evidence="10" key="2">
    <citation type="journal article" date="2018" name="Plant J.">
        <title>The Sorghum bicolor reference genome: improved assembly, gene annotations, a transcriptome atlas, and signatures of genome organization.</title>
        <authorList>
            <person name="McCormick R.F."/>
            <person name="Truong S.K."/>
            <person name="Sreedasyam A."/>
            <person name="Jenkins J."/>
            <person name="Shu S."/>
            <person name="Sims D."/>
            <person name="Kennedy M."/>
            <person name="Amirebrahimi M."/>
            <person name="Weers B.D."/>
            <person name="McKinley B."/>
            <person name="Mattison A."/>
            <person name="Morishige D.T."/>
            <person name="Grimwood J."/>
            <person name="Schmutz J."/>
            <person name="Mullet J.E."/>
        </authorList>
    </citation>
    <scope>NUCLEOTIDE SEQUENCE [LARGE SCALE GENOMIC DNA]</scope>
    <source>
        <strain evidence="10">cv. BTx623</strain>
    </source>
</reference>